<accession>B4G2X5</accession>
<name>B4G2X5_DROPE</name>
<sequence>MQQQHLRAELLSFLRPETKGKLSSSANIWRCAGGISSKSSIRWREDSSGVGCNPLGPIYRANSRIDWMALLDCAVIDRVRRGTTISNQLWPPPPRKENDDALYSVHHTTTTPHRREEKWSFRII</sequence>
<keyword evidence="2" id="KW-1185">Reference proteome</keyword>
<dbReference type="Proteomes" id="UP000008744">
    <property type="component" value="Unassembled WGS sequence"/>
</dbReference>
<evidence type="ECO:0000313" key="2">
    <source>
        <dbReference type="Proteomes" id="UP000008744"/>
    </source>
</evidence>
<dbReference type="HOGENOM" id="CLU_2006258_0_0_1"/>
<proteinExistence type="predicted"/>
<reference evidence="1 2" key="1">
    <citation type="journal article" date="2007" name="Nature">
        <title>Evolution of genes and genomes on the Drosophila phylogeny.</title>
        <authorList>
            <consortium name="Drosophila 12 Genomes Consortium"/>
            <person name="Clark A.G."/>
            <person name="Eisen M.B."/>
            <person name="Smith D.R."/>
            <person name="Bergman C.M."/>
            <person name="Oliver B."/>
            <person name="Markow T.A."/>
            <person name="Kaufman T.C."/>
            <person name="Kellis M."/>
            <person name="Gelbart W."/>
            <person name="Iyer V.N."/>
            <person name="Pollard D.A."/>
            <person name="Sackton T.B."/>
            <person name="Larracuente A.M."/>
            <person name="Singh N.D."/>
            <person name="Abad J.P."/>
            <person name="Abt D.N."/>
            <person name="Adryan B."/>
            <person name="Aguade M."/>
            <person name="Akashi H."/>
            <person name="Anderson W.W."/>
            <person name="Aquadro C.F."/>
            <person name="Ardell D.H."/>
            <person name="Arguello R."/>
            <person name="Artieri C.G."/>
            <person name="Barbash D.A."/>
            <person name="Barker D."/>
            <person name="Barsanti P."/>
            <person name="Batterham P."/>
            <person name="Batzoglou S."/>
            <person name="Begun D."/>
            <person name="Bhutkar A."/>
            <person name="Blanco E."/>
            <person name="Bosak S.A."/>
            <person name="Bradley R.K."/>
            <person name="Brand A.D."/>
            <person name="Brent M.R."/>
            <person name="Brooks A.N."/>
            <person name="Brown R.H."/>
            <person name="Butlin R.K."/>
            <person name="Caggese C."/>
            <person name="Calvi B.R."/>
            <person name="Bernardo de Carvalho A."/>
            <person name="Caspi A."/>
            <person name="Castrezana S."/>
            <person name="Celniker S.E."/>
            <person name="Chang J.L."/>
            <person name="Chapple C."/>
            <person name="Chatterji S."/>
            <person name="Chinwalla A."/>
            <person name="Civetta A."/>
            <person name="Clifton S.W."/>
            <person name="Comeron J.M."/>
            <person name="Costello J.C."/>
            <person name="Coyne J.A."/>
            <person name="Daub J."/>
            <person name="David R.G."/>
            <person name="Delcher A.L."/>
            <person name="Delehaunty K."/>
            <person name="Do C.B."/>
            <person name="Ebling H."/>
            <person name="Edwards K."/>
            <person name="Eickbush T."/>
            <person name="Evans J.D."/>
            <person name="Filipski A."/>
            <person name="Findeiss S."/>
            <person name="Freyhult E."/>
            <person name="Fulton L."/>
            <person name="Fulton R."/>
            <person name="Garcia A.C."/>
            <person name="Gardiner A."/>
            <person name="Garfield D.A."/>
            <person name="Garvin B.E."/>
            <person name="Gibson G."/>
            <person name="Gilbert D."/>
            <person name="Gnerre S."/>
            <person name="Godfrey J."/>
            <person name="Good R."/>
            <person name="Gotea V."/>
            <person name="Gravely B."/>
            <person name="Greenberg A.J."/>
            <person name="Griffiths-Jones S."/>
            <person name="Gross S."/>
            <person name="Guigo R."/>
            <person name="Gustafson E.A."/>
            <person name="Haerty W."/>
            <person name="Hahn M.W."/>
            <person name="Halligan D.L."/>
            <person name="Halpern A.L."/>
            <person name="Halter G.M."/>
            <person name="Han M.V."/>
            <person name="Heger A."/>
            <person name="Hillier L."/>
            <person name="Hinrichs A.S."/>
            <person name="Holmes I."/>
            <person name="Hoskins R.A."/>
            <person name="Hubisz M.J."/>
            <person name="Hultmark D."/>
            <person name="Huntley M.A."/>
            <person name="Jaffe D.B."/>
            <person name="Jagadeeshan S."/>
            <person name="Jeck W.R."/>
            <person name="Johnson J."/>
            <person name="Jones C.D."/>
            <person name="Jordan W.C."/>
            <person name="Karpen G.H."/>
            <person name="Kataoka E."/>
            <person name="Keightley P.D."/>
            <person name="Kheradpour P."/>
            <person name="Kirkness E.F."/>
            <person name="Koerich L.B."/>
            <person name="Kristiansen K."/>
            <person name="Kudrna D."/>
            <person name="Kulathinal R.J."/>
            <person name="Kumar S."/>
            <person name="Kwok R."/>
            <person name="Lander E."/>
            <person name="Langley C.H."/>
            <person name="Lapoint R."/>
            <person name="Lazzaro B.P."/>
            <person name="Lee S.J."/>
            <person name="Levesque L."/>
            <person name="Li R."/>
            <person name="Lin C.F."/>
            <person name="Lin M.F."/>
            <person name="Lindblad-Toh K."/>
            <person name="Llopart A."/>
            <person name="Long M."/>
            <person name="Low L."/>
            <person name="Lozovsky E."/>
            <person name="Lu J."/>
            <person name="Luo M."/>
            <person name="Machado C.A."/>
            <person name="Makalowski W."/>
            <person name="Marzo M."/>
            <person name="Matsuda M."/>
            <person name="Matzkin L."/>
            <person name="McAllister B."/>
            <person name="McBride C.S."/>
            <person name="McKernan B."/>
            <person name="McKernan K."/>
            <person name="Mendez-Lago M."/>
            <person name="Minx P."/>
            <person name="Mollenhauer M.U."/>
            <person name="Montooth K."/>
            <person name="Mount S.M."/>
            <person name="Mu X."/>
            <person name="Myers E."/>
            <person name="Negre B."/>
            <person name="Newfeld S."/>
            <person name="Nielsen R."/>
            <person name="Noor M.A."/>
            <person name="O'Grady P."/>
            <person name="Pachter L."/>
            <person name="Papaceit M."/>
            <person name="Parisi M.J."/>
            <person name="Parisi M."/>
            <person name="Parts L."/>
            <person name="Pedersen J.S."/>
            <person name="Pesole G."/>
            <person name="Phillippy A.M."/>
            <person name="Ponting C.P."/>
            <person name="Pop M."/>
            <person name="Porcelli D."/>
            <person name="Powell J.R."/>
            <person name="Prohaska S."/>
            <person name="Pruitt K."/>
            <person name="Puig M."/>
            <person name="Quesneville H."/>
            <person name="Ram K.R."/>
            <person name="Rand D."/>
            <person name="Rasmussen M.D."/>
            <person name="Reed L.K."/>
            <person name="Reenan R."/>
            <person name="Reily A."/>
            <person name="Remington K.A."/>
            <person name="Rieger T.T."/>
            <person name="Ritchie M.G."/>
            <person name="Robin C."/>
            <person name="Rogers Y.H."/>
            <person name="Rohde C."/>
            <person name="Rozas J."/>
            <person name="Rubenfield M.J."/>
            <person name="Ruiz A."/>
            <person name="Russo S."/>
            <person name="Salzberg S.L."/>
            <person name="Sanchez-Gracia A."/>
            <person name="Saranga D.J."/>
            <person name="Sato H."/>
            <person name="Schaeffer S.W."/>
            <person name="Schatz M.C."/>
            <person name="Schlenke T."/>
            <person name="Schwartz R."/>
            <person name="Segarra C."/>
            <person name="Singh R.S."/>
            <person name="Sirot L."/>
            <person name="Sirota M."/>
            <person name="Sisneros N.B."/>
            <person name="Smith C.D."/>
            <person name="Smith T.F."/>
            <person name="Spieth J."/>
            <person name="Stage D.E."/>
            <person name="Stark A."/>
            <person name="Stephan W."/>
            <person name="Strausberg R.L."/>
            <person name="Strempel S."/>
            <person name="Sturgill D."/>
            <person name="Sutton G."/>
            <person name="Sutton G.G."/>
            <person name="Tao W."/>
            <person name="Teichmann S."/>
            <person name="Tobari Y.N."/>
            <person name="Tomimura Y."/>
            <person name="Tsolas J.M."/>
            <person name="Valente V.L."/>
            <person name="Venter E."/>
            <person name="Venter J.C."/>
            <person name="Vicario S."/>
            <person name="Vieira F.G."/>
            <person name="Vilella A.J."/>
            <person name="Villasante A."/>
            <person name="Walenz B."/>
            <person name="Wang J."/>
            <person name="Wasserman M."/>
            <person name="Watts T."/>
            <person name="Wilson D."/>
            <person name="Wilson R.K."/>
            <person name="Wing R.A."/>
            <person name="Wolfner M.F."/>
            <person name="Wong A."/>
            <person name="Wong G.K."/>
            <person name="Wu C.I."/>
            <person name="Wu G."/>
            <person name="Yamamoto D."/>
            <person name="Yang H.P."/>
            <person name="Yang S.P."/>
            <person name="Yorke J.A."/>
            <person name="Yoshida K."/>
            <person name="Zdobnov E."/>
            <person name="Zhang P."/>
            <person name="Zhang Y."/>
            <person name="Zimin A.V."/>
            <person name="Baldwin J."/>
            <person name="Abdouelleil A."/>
            <person name="Abdulkadir J."/>
            <person name="Abebe A."/>
            <person name="Abera B."/>
            <person name="Abreu J."/>
            <person name="Acer S.C."/>
            <person name="Aftuck L."/>
            <person name="Alexander A."/>
            <person name="An P."/>
            <person name="Anderson E."/>
            <person name="Anderson S."/>
            <person name="Arachi H."/>
            <person name="Azer M."/>
            <person name="Bachantsang P."/>
            <person name="Barry A."/>
            <person name="Bayul T."/>
            <person name="Berlin A."/>
            <person name="Bessette D."/>
            <person name="Bloom T."/>
            <person name="Blye J."/>
            <person name="Boguslavskiy L."/>
            <person name="Bonnet C."/>
            <person name="Boukhgalter B."/>
            <person name="Bourzgui I."/>
            <person name="Brown A."/>
            <person name="Cahill P."/>
            <person name="Channer S."/>
            <person name="Cheshatsang Y."/>
            <person name="Chuda L."/>
            <person name="Citroen M."/>
            <person name="Collymore A."/>
            <person name="Cooke P."/>
            <person name="Costello M."/>
            <person name="D'Aco K."/>
            <person name="Daza R."/>
            <person name="De Haan G."/>
            <person name="DeGray S."/>
            <person name="DeMaso C."/>
            <person name="Dhargay N."/>
            <person name="Dooley K."/>
            <person name="Dooley E."/>
            <person name="Doricent M."/>
            <person name="Dorje P."/>
            <person name="Dorjee K."/>
            <person name="Dupes A."/>
            <person name="Elong R."/>
            <person name="Falk J."/>
            <person name="Farina A."/>
            <person name="Faro S."/>
            <person name="Ferguson D."/>
            <person name="Fisher S."/>
            <person name="Foley C.D."/>
            <person name="Franke A."/>
            <person name="Friedrich D."/>
            <person name="Gadbois L."/>
            <person name="Gearin G."/>
            <person name="Gearin C.R."/>
            <person name="Giannoukos G."/>
            <person name="Goode T."/>
            <person name="Graham J."/>
            <person name="Grandbois E."/>
            <person name="Grewal S."/>
            <person name="Gyaltsen K."/>
            <person name="Hafez N."/>
            <person name="Hagos B."/>
            <person name="Hall J."/>
            <person name="Henson C."/>
            <person name="Hollinger A."/>
            <person name="Honan T."/>
            <person name="Huard M.D."/>
            <person name="Hughes L."/>
            <person name="Hurhula B."/>
            <person name="Husby M.E."/>
            <person name="Kamat A."/>
            <person name="Kanga B."/>
            <person name="Kashin S."/>
            <person name="Khazanovich D."/>
            <person name="Kisner P."/>
            <person name="Lance K."/>
            <person name="Lara M."/>
            <person name="Lee W."/>
            <person name="Lennon N."/>
            <person name="Letendre F."/>
            <person name="LeVine R."/>
            <person name="Lipovsky A."/>
            <person name="Liu X."/>
            <person name="Liu J."/>
            <person name="Liu S."/>
            <person name="Lokyitsang T."/>
            <person name="Lokyitsang Y."/>
            <person name="Lubonja R."/>
            <person name="Lui A."/>
            <person name="MacDonald P."/>
            <person name="Magnisalis V."/>
            <person name="Maru K."/>
            <person name="Matthews C."/>
            <person name="McCusker W."/>
            <person name="McDonough S."/>
            <person name="Mehta T."/>
            <person name="Meldrim J."/>
            <person name="Meneus L."/>
            <person name="Mihai O."/>
            <person name="Mihalev A."/>
            <person name="Mihova T."/>
            <person name="Mittelman R."/>
            <person name="Mlenga V."/>
            <person name="Montmayeur A."/>
            <person name="Mulrain L."/>
            <person name="Navidi A."/>
            <person name="Naylor J."/>
            <person name="Negash T."/>
            <person name="Nguyen T."/>
            <person name="Nguyen N."/>
            <person name="Nicol R."/>
            <person name="Norbu C."/>
            <person name="Norbu N."/>
            <person name="Novod N."/>
            <person name="O'Neill B."/>
            <person name="Osman S."/>
            <person name="Markiewicz E."/>
            <person name="Oyono O.L."/>
            <person name="Patti C."/>
            <person name="Phunkhang P."/>
            <person name="Pierre F."/>
            <person name="Priest M."/>
            <person name="Raghuraman S."/>
            <person name="Rege F."/>
            <person name="Reyes R."/>
            <person name="Rise C."/>
            <person name="Rogov P."/>
            <person name="Ross K."/>
            <person name="Ryan E."/>
            <person name="Settipalli S."/>
            <person name="Shea T."/>
            <person name="Sherpa N."/>
            <person name="Shi L."/>
            <person name="Shih D."/>
            <person name="Sparrow T."/>
            <person name="Spaulding J."/>
            <person name="Stalker J."/>
            <person name="Stange-Thomann N."/>
            <person name="Stavropoulos S."/>
            <person name="Stone C."/>
            <person name="Strader C."/>
            <person name="Tesfaye S."/>
            <person name="Thomson T."/>
            <person name="Thoulutsang Y."/>
            <person name="Thoulutsang D."/>
            <person name="Topham K."/>
            <person name="Topping I."/>
            <person name="Tsamla T."/>
            <person name="Vassiliev H."/>
            <person name="Vo A."/>
            <person name="Wangchuk T."/>
            <person name="Wangdi T."/>
            <person name="Weiand M."/>
            <person name="Wilkinson J."/>
            <person name="Wilson A."/>
            <person name="Yadav S."/>
            <person name="Young G."/>
            <person name="Yu Q."/>
            <person name="Zembek L."/>
            <person name="Zhong D."/>
            <person name="Zimmer A."/>
            <person name="Zwirko Z."/>
            <person name="Jaffe D.B."/>
            <person name="Alvarez P."/>
            <person name="Brockman W."/>
            <person name="Butler J."/>
            <person name="Chin C."/>
            <person name="Gnerre S."/>
            <person name="Grabherr M."/>
            <person name="Kleber M."/>
            <person name="Mauceli E."/>
            <person name="MacCallum I."/>
        </authorList>
    </citation>
    <scope>NUCLEOTIDE SEQUENCE [LARGE SCALE GENOMIC DNA]</scope>
    <source>
        <strain evidence="2">MSH-3 / Tucson 14011-0111.49</strain>
    </source>
</reference>
<organism evidence="2">
    <name type="scientific">Drosophila persimilis</name>
    <name type="common">Fruit fly</name>
    <dbReference type="NCBI Taxonomy" id="7234"/>
    <lineage>
        <taxon>Eukaryota</taxon>
        <taxon>Metazoa</taxon>
        <taxon>Ecdysozoa</taxon>
        <taxon>Arthropoda</taxon>
        <taxon>Hexapoda</taxon>
        <taxon>Insecta</taxon>
        <taxon>Pterygota</taxon>
        <taxon>Neoptera</taxon>
        <taxon>Endopterygota</taxon>
        <taxon>Diptera</taxon>
        <taxon>Brachycera</taxon>
        <taxon>Muscomorpha</taxon>
        <taxon>Ephydroidea</taxon>
        <taxon>Drosophilidae</taxon>
        <taxon>Drosophila</taxon>
        <taxon>Sophophora</taxon>
    </lineage>
</organism>
<protein>
    <submittedName>
        <fullName evidence="1">GL23992</fullName>
    </submittedName>
</protein>
<dbReference type="EMBL" id="CH479179">
    <property type="protein sequence ID" value="EDW24170.1"/>
    <property type="molecule type" value="Genomic_DNA"/>
</dbReference>
<gene>
    <name evidence="1" type="primary">Dper\GL23992</name>
    <name evidence="1" type="ORF">Dper_GL23992</name>
</gene>
<evidence type="ECO:0000313" key="1">
    <source>
        <dbReference type="EMBL" id="EDW24170.1"/>
    </source>
</evidence>
<dbReference type="AlphaFoldDB" id="B4G2X5"/>